<protein>
    <submittedName>
        <fullName evidence="1">Uncharacterized protein</fullName>
    </submittedName>
</protein>
<proteinExistence type="predicted"/>
<name>A0A8S5PY66_9CAUD</name>
<organism evidence="1">
    <name type="scientific">Myoviridae sp. ctgsk7</name>
    <dbReference type="NCBI Taxonomy" id="2825151"/>
    <lineage>
        <taxon>Viruses</taxon>
        <taxon>Duplodnaviria</taxon>
        <taxon>Heunggongvirae</taxon>
        <taxon>Uroviricota</taxon>
        <taxon>Caudoviricetes</taxon>
    </lineage>
</organism>
<accession>A0A8S5PY66</accession>
<reference evidence="1" key="1">
    <citation type="journal article" date="2021" name="Proc. Natl. Acad. Sci. U.S.A.">
        <title>A Catalog of Tens of Thousands of Viruses from Human Metagenomes Reveals Hidden Associations with Chronic Diseases.</title>
        <authorList>
            <person name="Tisza M.J."/>
            <person name="Buck C.B."/>
        </authorList>
    </citation>
    <scope>NUCLEOTIDE SEQUENCE</scope>
    <source>
        <strain evidence="1">Ctgsk7</strain>
    </source>
</reference>
<dbReference type="EMBL" id="BK015533">
    <property type="protein sequence ID" value="DAE11451.1"/>
    <property type="molecule type" value="Genomic_DNA"/>
</dbReference>
<evidence type="ECO:0000313" key="1">
    <source>
        <dbReference type="EMBL" id="DAE11451.1"/>
    </source>
</evidence>
<sequence>MDIMAENDKIATVQETLDLINNVKDGLNLPPKKAATIQNVLDLIDANVETPITAFNYPILIEQKNQNTVTIANLSTVDGSVGFNYNDYQYKIVTASRLGDIQSEYIGVVTNIKNIKSISHNFIWFTLYKESSSTSTISSRTFAQKKDYMNSSDILSGINYFQKIYIILY</sequence>